<dbReference type="Proteomes" id="UP001141552">
    <property type="component" value="Unassembled WGS sequence"/>
</dbReference>
<dbReference type="GO" id="GO:0016020">
    <property type="term" value="C:membrane"/>
    <property type="evidence" value="ECO:0007669"/>
    <property type="project" value="UniProtKB-SubCell"/>
</dbReference>
<comment type="subcellular location">
    <subcellularLocation>
        <location evidence="1">Membrane</location>
        <topology evidence="1">Single-pass type I membrane protein</topology>
    </subcellularLocation>
</comment>
<feature type="transmembrane region" description="Helical" evidence="13">
    <location>
        <begin position="396"/>
        <end position="419"/>
    </location>
</feature>
<reference evidence="15" key="2">
    <citation type="journal article" date="2023" name="Plants (Basel)">
        <title>Annotation of the Turnera subulata (Passifloraceae) Draft Genome Reveals the S-Locus Evolved after the Divergence of Turneroideae from Passifloroideae in a Stepwise Manner.</title>
        <authorList>
            <person name="Henning P.M."/>
            <person name="Roalson E.H."/>
            <person name="Mir W."/>
            <person name="McCubbin A.G."/>
            <person name="Shore J.S."/>
        </authorList>
    </citation>
    <scope>NUCLEOTIDE SEQUENCE</scope>
    <source>
        <strain evidence="15">F60SS</strain>
    </source>
</reference>
<evidence type="ECO:0000256" key="11">
    <source>
        <dbReference type="ARBA" id="ARBA00048679"/>
    </source>
</evidence>
<dbReference type="EC" id="2.7.11.1" evidence="2"/>
<evidence type="ECO:0000256" key="6">
    <source>
        <dbReference type="ARBA" id="ARBA00023136"/>
    </source>
</evidence>
<dbReference type="EMBL" id="JAKUCV010006285">
    <property type="protein sequence ID" value="KAJ4828025.1"/>
    <property type="molecule type" value="Genomic_DNA"/>
</dbReference>
<feature type="signal peptide" evidence="14">
    <location>
        <begin position="1"/>
        <end position="30"/>
    </location>
</feature>
<evidence type="ECO:0000313" key="15">
    <source>
        <dbReference type="EMBL" id="KAJ4828025.1"/>
    </source>
</evidence>
<keyword evidence="9" id="KW-0325">Glycoprotein</keyword>
<evidence type="ECO:0000256" key="10">
    <source>
        <dbReference type="ARBA" id="ARBA00047899"/>
    </source>
</evidence>
<sequence>MTKLPLLPPFPTVFAAFIITFLSVSLPSHALGSGSTLAVISATATVCGVAAYDSNQSITCYSARTGRTVAVQPSISFSAIAGGDDFFCGLRSGGYAFLCWNTFDPSAFVPQRVYVSNDVFLQTLSVGDRQVCATVNDTRWPNNTGTVNCWRGDNATGNRPVTGRFGPISSGFGFSCGILTGSNRVRCWGSNESLAIRIESGFGNMEMVSVEAGGSHVCGVNSTGFLVCRGDNSYGQLNIPDNNALQYRQVALGADYSCAIRRNNGSVVCWGGRGGGFSSSEVKGVFFESIVAGSNFTCGLVSRDFSVMCWGPGWPNSGNVSAQVIPVGTVLPGPCVPSSCSECGIYGDSENLCSGSGWNICKPCDFNASVIPPVQPPSGSPPPPTPSRRRALTTGLLVFAIIGSVGALSGIGTVIYCLWTGVCFGKKKVHNSVQPTITRNGSNGVGVTSNHSGGIVSRSSTIRRQGSRLMMRRQRSGTSSKHTDRAEEFTLAELAAATDGFSLENKIGAGSFVPQIMCSELAKILDPRVGPLELNEAEAVELVAYTAMHCVHLEGKDRPTMTDIVANLERALSLCEGSHGSISSGTISIISD</sequence>
<gene>
    <name evidence="15" type="ORF">Tsubulata_035104</name>
</gene>
<evidence type="ECO:0000256" key="5">
    <source>
        <dbReference type="ARBA" id="ARBA00022989"/>
    </source>
</evidence>
<evidence type="ECO:0000256" key="4">
    <source>
        <dbReference type="ARBA" id="ARBA00022729"/>
    </source>
</evidence>
<comment type="catalytic activity">
    <reaction evidence="11">
        <text>L-seryl-[protein] + ATP = O-phospho-L-seryl-[protein] + ADP + H(+)</text>
        <dbReference type="Rhea" id="RHEA:17989"/>
        <dbReference type="Rhea" id="RHEA-COMP:9863"/>
        <dbReference type="Rhea" id="RHEA-COMP:11604"/>
        <dbReference type="ChEBI" id="CHEBI:15378"/>
        <dbReference type="ChEBI" id="CHEBI:29999"/>
        <dbReference type="ChEBI" id="CHEBI:30616"/>
        <dbReference type="ChEBI" id="CHEBI:83421"/>
        <dbReference type="ChEBI" id="CHEBI:456216"/>
        <dbReference type="EC" id="2.7.11.1"/>
    </reaction>
</comment>
<protein>
    <recommendedName>
        <fullName evidence="2">non-specific serine/threonine protein kinase</fullName>
        <ecNumber evidence="2">2.7.11.1</ecNumber>
    </recommendedName>
</protein>
<keyword evidence="6 13" id="KW-0472">Membrane</keyword>
<dbReference type="SUPFAM" id="SSF50985">
    <property type="entry name" value="RCC1/BLIP-II"/>
    <property type="match status" value="1"/>
</dbReference>
<evidence type="ECO:0000256" key="3">
    <source>
        <dbReference type="ARBA" id="ARBA00022692"/>
    </source>
</evidence>
<evidence type="ECO:0000256" key="12">
    <source>
        <dbReference type="SAM" id="MobiDB-lite"/>
    </source>
</evidence>
<feature type="chain" id="PRO_5040440401" description="non-specific serine/threonine protein kinase" evidence="14">
    <location>
        <begin position="31"/>
        <end position="592"/>
    </location>
</feature>
<evidence type="ECO:0000256" key="8">
    <source>
        <dbReference type="ARBA" id="ARBA00023170"/>
    </source>
</evidence>
<evidence type="ECO:0000256" key="7">
    <source>
        <dbReference type="ARBA" id="ARBA00023157"/>
    </source>
</evidence>
<comment type="caution">
    <text evidence="15">The sequence shown here is derived from an EMBL/GenBank/DDBJ whole genome shotgun (WGS) entry which is preliminary data.</text>
</comment>
<evidence type="ECO:0000256" key="14">
    <source>
        <dbReference type="SAM" id="SignalP"/>
    </source>
</evidence>
<dbReference type="PANTHER" id="PTHR47460:SF1">
    <property type="entry name" value="SERINE_THREONINE-PROTEIN KINASE-LIKE PROTEIN ACR4"/>
    <property type="match status" value="1"/>
</dbReference>
<name>A0A9Q0FAT0_9ROSI</name>
<proteinExistence type="predicted"/>
<evidence type="ECO:0000256" key="1">
    <source>
        <dbReference type="ARBA" id="ARBA00004479"/>
    </source>
</evidence>
<dbReference type="OrthoDB" id="61110at2759"/>
<evidence type="ECO:0000256" key="13">
    <source>
        <dbReference type="SAM" id="Phobius"/>
    </source>
</evidence>
<feature type="region of interest" description="Disordered" evidence="12">
    <location>
        <begin position="463"/>
        <end position="484"/>
    </location>
</feature>
<comment type="catalytic activity">
    <reaction evidence="10">
        <text>L-threonyl-[protein] + ATP = O-phospho-L-threonyl-[protein] + ADP + H(+)</text>
        <dbReference type="Rhea" id="RHEA:46608"/>
        <dbReference type="Rhea" id="RHEA-COMP:11060"/>
        <dbReference type="Rhea" id="RHEA-COMP:11605"/>
        <dbReference type="ChEBI" id="CHEBI:15378"/>
        <dbReference type="ChEBI" id="CHEBI:30013"/>
        <dbReference type="ChEBI" id="CHEBI:30616"/>
        <dbReference type="ChEBI" id="CHEBI:61977"/>
        <dbReference type="ChEBI" id="CHEBI:456216"/>
        <dbReference type="EC" id="2.7.11.1"/>
    </reaction>
</comment>
<dbReference type="Pfam" id="PF13540">
    <property type="entry name" value="RCC1_2"/>
    <property type="match status" value="1"/>
</dbReference>
<keyword evidence="16" id="KW-1185">Reference proteome</keyword>
<dbReference type="AlphaFoldDB" id="A0A9Q0FAT0"/>
<reference evidence="15" key="1">
    <citation type="submission" date="2022-02" db="EMBL/GenBank/DDBJ databases">
        <authorList>
            <person name="Henning P.M."/>
            <person name="McCubbin A.G."/>
            <person name="Shore J.S."/>
        </authorList>
    </citation>
    <scope>NUCLEOTIDE SEQUENCE</scope>
    <source>
        <strain evidence="15">F60SS</strain>
        <tissue evidence="15">Leaves</tissue>
    </source>
</reference>
<keyword evidence="5 13" id="KW-1133">Transmembrane helix</keyword>
<dbReference type="Gene3D" id="2.130.10.30">
    <property type="entry name" value="Regulator of chromosome condensation 1/beta-lactamase-inhibitor protein II"/>
    <property type="match status" value="1"/>
</dbReference>
<keyword evidence="4 14" id="KW-0732">Signal</keyword>
<dbReference type="PANTHER" id="PTHR47460">
    <property type="entry name" value="SERINE/THREONINE-PROTEIN KINASE-LIKE PROTEIN ACR4"/>
    <property type="match status" value="1"/>
</dbReference>
<accession>A0A9Q0FAT0</accession>
<keyword evidence="8" id="KW-0675">Receptor</keyword>
<evidence type="ECO:0000313" key="16">
    <source>
        <dbReference type="Proteomes" id="UP001141552"/>
    </source>
</evidence>
<keyword evidence="7" id="KW-1015">Disulfide bond</keyword>
<evidence type="ECO:0000256" key="9">
    <source>
        <dbReference type="ARBA" id="ARBA00023180"/>
    </source>
</evidence>
<dbReference type="GO" id="GO:0004674">
    <property type="term" value="F:protein serine/threonine kinase activity"/>
    <property type="evidence" value="ECO:0007669"/>
    <property type="project" value="UniProtKB-KW"/>
</dbReference>
<organism evidence="15 16">
    <name type="scientific">Turnera subulata</name>
    <dbReference type="NCBI Taxonomy" id="218843"/>
    <lineage>
        <taxon>Eukaryota</taxon>
        <taxon>Viridiplantae</taxon>
        <taxon>Streptophyta</taxon>
        <taxon>Embryophyta</taxon>
        <taxon>Tracheophyta</taxon>
        <taxon>Spermatophyta</taxon>
        <taxon>Magnoliopsida</taxon>
        <taxon>eudicotyledons</taxon>
        <taxon>Gunneridae</taxon>
        <taxon>Pentapetalae</taxon>
        <taxon>rosids</taxon>
        <taxon>fabids</taxon>
        <taxon>Malpighiales</taxon>
        <taxon>Passifloraceae</taxon>
        <taxon>Turnera</taxon>
    </lineage>
</organism>
<dbReference type="InterPro" id="IPR009091">
    <property type="entry name" value="RCC1/BLIP-II"/>
</dbReference>
<keyword evidence="3 13" id="KW-0812">Transmembrane</keyword>
<evidence type="ECO:0000256" key="2">
    <source>
        <dbReference type="ARBA" id="ARBA00012513"/>
    </source>
</evidence>